<dbReference type="EMBL" id="MU858164">
    <property type="protein sequence ID" value="KAK4210841.1"/>
    <property type="molecule type" value="Genomic_DNA"/>
</dbReference>
<dbReference type="InterPro" id="IPR011527">
    <property type="entry name" value="ABC1_TM_dom"/>
</dbReference>
<keyword evidence="14" id="KW-1185">Reference proteome</keyword>
<accession>A0AAN6Y3S3</accession>
<feature type="transmembrane region" description="Helical" evidence="10">
    <location>
        <begin position="356"/>
        <end position="377"/>
    </location>
</feature>
<feature type="transmembrane region" description="Helical" evidence="10">
    <location>
        <begin position="1007"/>
        <end position="1030"/>
    </location>
</feature>
<evidence type="ECO:0000259" key="11">
    <source>
        <dbReference type="PROSITE" id="PS50893"/>
    </source>
</evidence>
<organism evidence="13 14">
    <name type="scientific">Rhypophila decipiens</name>
    <dbReference type="NCBI Taxonomy" id="261697"/>
    <lineage>
        <taxon>Eukaryota</taxon>
        <taxon>Fungi</taxon>
        <taxon>Dikarya</taxon>
        <taxon>Ascomycota</taxon>
        <taxon>Pezizomycotina</taxon>
        <taxon>Sordariomycetes</taxon>
        <taxon>Sordariomycetidae</taxon>
        <taxon>Sordariales</taxon>
        <taxon>Naviculisporaceae</taxon>
        <taxon>Rhypophila</taxon>
    </lineage>
</organism>
<dbReference type="GO" id="GO:0005886">
    <property type="term" value="C:plasma membrane"/>
    <property type="evidence" value="ECO:0007669"/>
    <property type="project" value="UniProtKB-SubCell"/>
</dbReference>
<keyword evidence="13" id="KW-0378">Hydrolase</keyword>
<feature type="domain" description="ABC transmembrane type-1" evidence="12">
    <location>
        <begin position="95"/>
        <end position="385"/>
    </location>
</feature>
<evidence type="ECO:0000256" key="7">
    <source>
        <dbReference type="ARBA" id="ARBA00022989"/>
    </source>
</evidence>
<dbReference type="Gene3D" id="1.20.1560.10">
    <property type="entry name" value="ABC transporter type 1, transmembrane domain"/>
    <property type="match status" value="1"/>
</dbReference>
<dbReference type="FunFam" id="3.40.50.300:FF:000251">
    <property type="entry name" value="ABC transporter B family member 19"/>
    <property type="match status" value="1"/>
</dbReference>
<reference evidence="13" key="2">
    <citation type="submission" date="2023-05" db="EMBL/GenBank/DDBJ databases">
        <authorList>
            <consortium name="Lawrence Berkeley National Laboratory"/>
            <person name="Steindorff A."/>
            <person name="Hensen N."/>
            <person name="Bonometti L."/>
            <person name="Westerberg I."/>
            <person name="Brannstrom I.O."/>
            <person name="Guillou S."/>
            <person name="Cros-Aarteil S."/>
            <person name="Calhoun S."/>
            <person name="Haridas S."/>
            <person name="Kuo A."/>
            <person name="Mondo S."/>
            <person name="Pangilinan J."/>
            <person name="Riley R."/>
            <person name="Labutti K."/>
            <person name="Andreopoulos B."/>
            <person name="Lipzen A."/>
            <person name="Chen C."/>
            <person name="Yanf M."/>
            <person name="Daum C."/>
            <person name="Ng V."/>
            <person name="Clum A."/>
            <person name="Ohm R."/>
            <person name="Martin F."/>
            <person name="Silar P."/>
            <person name="Natvig D."/>
            <person name="Lalanne C."/>
            <person name="Gautier V."/>
            <person name="Ament-Velasquez S.L."/>
            <person name="Kruys A."/>
            <person name="Hutchinson M.I."/>
            <person name="Powell A.J."/>
            <person name="Barry K."/>
            <person name="Miller A.N."/>
            <person name="Grigoriev I.V."/>
            <person name="Debuchy R."/>
            <person name="Gladieux P."/>
            <person name="Thoren M.H."/>
            <person name="Johannesson H."/>
        </authorList>
    </citation>
    <scope>NUCLEOTIDE SEQUENCE</scope>
    <source>
        <strain evidence="13">PSN293</strain>
    </source>
</reference>
<dbReference type="CDD" id="cd18578">
    <property type="entry name" value="ABC_6TM_Pgp_ABCB1_D2_like"/>
    <property type="match status" value="1"/>
</dbReference>
<evidence type="ECO:0000256" key="3">
    <source>
        <dbReference type="ARBA" id="ARBA00022448"/>
    </source>
</evidence>
<comment type="subcellular location">
    <subcellularLocation>
        <location evidence="1">Cell membrane</location>
        <topology evidence="1">Multi-pass membrane protein</topology>
    </subcellularLocation>
</comment>
<dbReference type="PROSITE" id="PS50893">
    <property type="entry name" value="ABC_TRANSPORTER_2"/>
    <property type="match status" value="2"/>
</dbReference>
<evidence type="ECO:0000256" key="1">
    <source>
        <dbReference type="ARBA" id="ARBA00004651"/>
    </source>
</evidence>
<sequence>MAVGDATPAPAPAPGSGDDKTLNDEKAGDLTVIVDSVKKEATSDTNDLPSDESPDVVLTEEETKIIERQLDLPTVKVTFSTLYRYATRNDRIILAVSTLCCIAGGAGLPLMTLILGSFAGSFQAIFYGTITQDQFNSDLTYYSLLFVYLAIARFVTIYIATWGFIYTGEHVSAKIREQYLAALMRQNMAFYDKHGVGEITTRITHDMNLVQDGMSEMLAFVLTLFATFVTSLVVGFVQYWKLTLILMSGVLATVLVMALGSRFFVTATIKGLQATGVGGSKAEEALASIRNAAAFGTQEKLVARYQKHLGEAEKWGIRVKIALGCLIGGMLGAQYLTYGLGVWLGGRYIVEGETTLPRIIAIMMALTLGASTLGTLATPAQTIATSISAASKIFQVIDRASPLDPSSDAGMVPPVLIGHIELRNVTHVYPSRRKRLAMDKVSINIAAGKMTALVGASGSGKSSIIGLLERFYEPIQGSITLDGHDIKDLSLRWLRQQMSLVIQEPVLFSATIRENIAHGLRGTEWEAAQDKDELIYQAAKAANAHDFIQSLPNGYDTLVSHQASLLSGGQKQRVAIARAIVGNPKILLLDEATSALDTRSEGEVQTALDRSSKGRTTIVIAHRLSTIKNADHIVVMDRGRVVEQGTHDELVASKGHYFKLVEAQSLRQEAESRVGASGAQEDTESEDTDAGAATSMIPKSTVADATDTDLVIPSDAGHGKAIEKEPKYFSLVKLMASFNKAEARVILVGLVLAVIVGGGNPTQAIFLAKSINALSFPPSLYDELGRQAGFWALMYLMLAFVVFLAYVAQGWAFSYCSERLIYKVRVAALRAMLRQDISFFDRHENSSGALTAFLSTETNHLAGLSGSTLGTLLTLTTTLVAALSLSLAIGWKLALVCGSTMPVVLACGFLRYHILQKLQARKQKAYAESAAYASEMTSSIRTVASLTREKDILAHYHDMMKAQVKSSTVAVIKSSVLYAASQSVTFLAMALGFWYGGGKVAAREYDLFQFFACFGAIIFGAEAAGTLFSLTPDMAKATSAANELKDLLDKRPSIDTWSKEGLHADSSTVQGKMELKDVHFSYSTRPDHKVLRGLSLTVLPGQYVAIVGSSGCGKSTVIQLLERFYDPSSGTVELDGRDIISYNVNSYRSLLSLVSQEPTLYHGSIRENLLLGTPDEEVSDDLLWNALHEANLGDFVSSLPDGLNTDVGPKGSLLSGGQKQRVALARALIRNPRVLLLDEATSALDSESERVVQAALDAAAKGRTTIAVAHRLSSIQNADRIYFLDQGRVAEQGTHEELLALRGRYWGYAALQSLENVGA</sequence>
<feature type="region of interest" description="Disordered" evidence="9">
    <location>
        <begin position="671"/>
        <end position="692"/>
    </location>
</feature>
<dbReference type="InterPro" id="IPR003439">
    <property type="entry name" value="ABC_transporter-like_ATP-bd"/>
</dbReference>
<dbReference type="GO" id="GO:0005524">
    <property type="term" value="F:ATP binding"/>
    <property type="evidence" value="ECO:0007669"/>
    <property type="project" value="UniProtKB-KW"/>
</dbReference>
<dbReference type="InterPro" id="IPR039421">
    <property type="entry name" value="Type_1_exporter"/>
</dbReference>
<feature type="transmembrane region" description="Helical" evidence="10">
    <location>
        <begin position="975"/>
        <end position="995"/>
    </location>
</feature>
<feature type="region of interest" description="Disordered" evidence="9">
    <location>
        <begin position="1"/>
        <end position="24"/>
    </location>
</feature>
<dbReference type="InterPro" id="IPR027417">
    <property type="entry name" value="P-loop_NTPase"/>
</dbReference>
<dbReference type="PROSITE" id="PS50929">
    <property type="entry name" value="ABC_TM1F"/>
    <property type="match status" value="2"/>
</dbReference>
<feature type="domain" description="ABC transporter" evidence="11">
    <location>
        <begin position="1073"/>
        <end position="1311"/>
    </location>
</feature>
<dbReference type="FunFam" id="1.20.1560.10:FF:000009">
    <property type="entry name" value="ABC transporter B family member 1"/>
    <property type="match status" value="1"/>
</dbReference>
<dbReference type="FunFam" id="3.40.50.300:FF:000913">
    <property type="entry name" value="ABC multidrug transporter SitT"/>
    <property type="match status" value="1"/>
</dbReference>
<feature type="transmembrane region" description="Helical" evidence="10">
    <location>
        <begin position="869"/>
        <end position="887"/>
    </location>
</feature>
<dbReference type="GO" id="GO:0015421">
    <property type="term" value="F:ABC-type oligopeptide transporter activity"/>
    <property type="evidence" value="ECO:0007669"/>
    <property type="project" value="TreeGrafter"/>
</dbReference>
<feature type="transmembrane region" description="Helical" evidence="10">
    <location>
        <begin position="139"/>
        <end position="166"/>
    </location>
</feature>
<dbReference type="Gene3D" id="3.40.50.300">
    <property type="entry name" value="P-loop containing nucleotide triphosphate hydrolases"/>
    <property type="match status" value="2"/>
</dbReference>
<evidence type="ECO:0000256" key="10">
    <source>
        <dbReference type="SAM" id="Phobius"/>
    </source>
</evidence>
<gene>
    <name evidence="13" type="ORF">QBC37DRAFT_321443</name>
</gene>
<keyword evidence="6" id="KW-0067">ATP-binding</keyword>
<feature type="transmembrane region" description="Helical" evidence="10">
    <location>
        <begin position="92"/>
        <end position="119"/>
    </location>
</feature>
<dbReference type="SMART" id="SM00382">
    <property type="entry name" value="AAA"/>
    <property type="match status" value="2"/>
</dbReference>
<dbReference type="PANTHER" id="PTHR43394">
    <property type="entry name" value="ATP-DEPENDENT PERMEASE MDL1, MITOCHONDRIAL"/>
    <property type="match status" value="1"/>
</dbReference>
<dbReference type="Pfam" id="PF00005">
    <property type="entry name" value="ABC_tran"/>
    <property type="match status" value="2"/>
</dbReference>
<reference evidence="13" key="1">
    <citation type="journal article" date="2023" name="Mol. Phylogenet. Evol.">
        <title>Genome-scale phylogeny and comparative genomics of the fungal order Sordariales.</title>
        <authorList>
            <person name="Hensen N."/>
            <person name="Bonometti L."/>
            <person name="Westerberg I."/>
            <person name="Brannstrom I.O."/>
            <person name="Guillou S."/>
            <person name="Cros-Aarteil S."/>
            <person name="Calhoun S."/>
            <person name="Haridas S."/>
            <person name="Kuo A."/>
            <person name="Mondo S."/>
            <person name="Pangilinan J."/>
            <person name="Riley R."/>
            <person name="LaButti K."/>
            <person name="Andreopoulos B."/>
            <person name="Lipzen A."/>
            <person name="Chen C."/>
            <person name="Yan M."/>
            <person name="Daum C."/>
            <person name="Ng V."/>
            <person name="Clum A."/>
            <person name="Steindorff A."/>
            <person name="Ohm R.A."/>
            <person name="Martin F."/>
            <person name="Silar P."/>
            <person name="Natvig D.O."/>
            <person name="Lalanne C."/>
            <person name="Gautier V."/>
            <person name="Ament-Velasquez S.L."/>
            <person name="Kruys A."/>
            <person name="Hutchinson M.I."/>
            <person name="Powell A.J."/>
            <person name="Barry K."/>
            <person name="Miller A.N."/>
            <person name="Grigoriev I.V."/>
            <person name="Debuchy R."/>
            <person name="Gladieux P."/>
            <person name="Hiltunen Thoren M."/>
            <person name="Johannesson H."/>
        </authorList>
    </citation>
    <scope>NUCLEOTIDE SEQUENCE</scope>
    <source>
        <strain evidence="13">PSN293</strain>
    </source>
</reference>
<dbReference type="SUPFAM" id="SSF90123">
    <property type="entry name" value="ABC transporter transmembrane region"/>
    <property type="match status" value="2"/>
</dbReference>
<feature type="transmembrane region" description="Helical" evidence="10">
    <location>
        <begin position="217"/>
        <end position="239"/>
    </location>
</feature>
<evidence type="ECO:0000313" key="13">
    <source>
        <dbReference type="EMBL" id="KAK4210841.1"/>
    </source>
</evidence>
<dbReference type="InterPro" id="IPR017871">
    <property type="entry name" value="ABC_transporter-like_CS"/>
</dbReference>
<feature type="transmembrane region" description="Helical" evidence="10">
    <location>
        <begin position="893"/>
        <end position="914"/>
    </location>
</feature>
<dbReference type="Pfam" id="PF00664">
    <property type="entry name" value="ABC_membrane"/>
    <property type="match status" value="2"/>
</dbReference>
<dbReference type="GO" id="GO:0016887">
    <property type="term" value="F:ATP hydrolysis activity"/>
    <property type="evidence" value="ECO:0007669"/>
    <property type="project" value="InterPro"/>
</dbReference>
<evidence type="ECO:0000256" key="5">
    <source>
        <dbReference type="ARBA" id="ARBA00022741"/>
    </source>
</evidence>
<protein>
    <submittedName>
        <fullName evidence="13">P-loop containing nucleoside triphosphate hydrolase protein</fullName>
    </submittedName>
</protein>
<evidence type="ECO:0000313" key="14">
    <source>
        <dbReference type="Proteomes" id="UP001301769"/>
    </source>
</evidence>
<dbReference type="InterPro" id="IPR003593">
    <property type="entry name" value="AAA+_ATPase"/>
</dbReference>
<keyword evidence="5" id="KW-0547">Nucleotide-binding</keyword>
<keyword evidence="7 10" id="KW-1133">Transmembrane helix</keyword>
<keyword evidence="8 10" id="KW-0472">Membrane</keyword>
<dbReference type="InterPro" id="IPR036640">
    <property type="entry name" value="ABC1_TM_sf"/>
</dbReference>
<dbReference type="PROSITE" id="PS00211">
    <property type="entry name" value="ABC_TRANSPORTER_1"/>
    <property type="match status" value="2"/>
</dbReference>
<feature type="transmembrane region" description="Helical" evidence="10">
    <location>
        <begin position="745"/>
        <end position="768"/>
    </location>
</feature>
<dbReference type="CDD" id="cd03249">
    <property type="entry name" value="ABC_MTABC3_MDL1_MDL2"/>
    <property type="match status" value="2"/>
</dbReference>
<feature type="transmembrane region" description="Helical" evidence="10">
    <location>
        <begin position="321"/>
        <end position="344"/>
    </location>
</feature>
<feature type="transmembrane region" description="Helical" evidence="10">
    <location>
        <begin position="245"/>
        <end position="265"/>
    </location>
</feature>
<dbReference type="GO" id="GO:0090374">
    <property type="term" value="P:oligopeptide export from mitochondrion"/>
    <property type="evidence" value="ECO:0007669"/>
    <property type="project" value="TreeGrafter"/>
</dbReference>
<evidence type="ECO:0000256" key="2">
    <source>
        <dbReference type="ARBA" id="ARBA00007577"/>
    </source>
</evidence>
<keyword evidence="4 10" id="KW-0812">Transmembrane</keyword>
<comment type="caution">
    <text evidence="13">The sequence shown here is derived from an EMBL/GenBank/DDBJ whole genome shotgun (WGS) entry which is preliminary data.</text>
</comment>
<proteinExistence type="inferred from homology"/>
<evidence type="ECO:0000259" key="12">
    <source>
        <dbReference type="PROSITE" id="PS50929"/>
    </source>
</evidence>
<evidence type="ECO:0000256" key="6">
    <source>
        <dbReference type="ARBA" id="ARBA00022840"/>
    </source>
</evidence>
<evidence type="ECO:0000256" key="4">
    <source>
        <dbReference type="ARBA" id="ARBA00022692"/>
    </source>
</evidence>
<dbReference type="CDD" id="cd18577">
    <property type="entry name" value="ABC_6TM_Pgp_ABCB1_D1_like"/>
    <property type="match status" value="1"/>
</dbReference>
<evidence type="ECO:0000256" key="8">
    <source>
        <dbReference type="ARBA" id="ARBA00023136"/>
    </source>
</evidence>
<dbReference type="GO" id="GO:0005743">
    <property type="term" value="C:mitochondrial inner membrane"/>
    <property type="evidence" value="ECO:0007669"/>
    <property type="project" value="TreeGrafter"/>
</dbReference>
<feature type="domain" description="ABC transporter" evidence="11">
    <location>
        <begin position="420"/>
        <end position="663"/>
    </location>
</feature>
<name>A0AAN6Y3S3_9PEZI</name>
<dbReference type="Proteomes" id="UP001301769">
    <property type="component" value="Unassembled WGS sequence"/>
</dbReference>
<feature type="transmembrane region" description="Helical" evidence="10">
    <location>
        <begin position="788"/>
        <end position="813"/>
    </location>
</feature>
<feature type="domain" description="ABC transmembrane type-1" evidence="12">
    <location>
        <begin position="747"/>
        <end position="1036"/>
    </location>
</feature>
<evidence type="ECO:0000256" key="9">
    <source>
        <dbReference type="SAM" id="MobiDB-lite"/>
    </source>
</evidence>
<dbReference type="SUPFAM" id="SSF52540">
    <property type="entry name" value="P-loop containing nucleoside triphosphate hydrolases"/>
    <property type="match status" value="2"/>
</dbReference>
<keyword evidence="3" id="KW-0813">Transport</keyword>
<comment type="similarity">
    <text evidence="2">Belongs to the ABC transporter superfamily. ABCB family. Multidrug resistance exporter (TC 3.A.1.201) subfamily.</text>
</comment>
<dbReference type="PANTHER" id="PTHR43394:SF27">
    <property type="entry name" value="ATP-DEPENDENT TRANSLOCASE ABCB1-LIKE"/>
    <property type="match status" value="1"/>
</dbReference>